<sequence>MDQPLDVQSLINANFNESLDVTLNGLILAPSKSRQYELLDITLNGQILARSKSRQCKLIDITLNGPILARSKSRQCELRQISWHHFEWTNVSTFKVSSIQTSANLLASL</sequence>
<dbReference type="EMBL" id="MN739354">
    <property type="protein sequence ID" value="QHT00324.1"/>
    <property type="molecule type" value="Genomic_DNA"/>
</dbReference>
<evidence type="ECO:0000313" key="1">
    <source>
        <dbReference type="EMBL" id="QHT00324.1"/>
    </source>
</evidence>
<proteinExistence type="predicted"/>
<protein>
    <submittedName>
        <fullName evidence="1">Uncharacterized protein</fullName>
    </submittedName>
</protein>
<organism evidence="1">
    <name type="scientific">viral metagenome</name>
    <dbReference type="NCBI Taxonomy" id="1070528"/>
    <lineage>
        <taxon>unclassified sequences</taxon>
        <taxon>metagenomes</taxon>
        <taxon>organismal metagenomes</taxon>
    </lineage>
</organism>
<reference evidence="1" key="1">
    <citation type="journal article" date="2020" name="Nature">
        <title>Giant virus diversity and host interactions through global metagenomics.</title>
        <authorList>
            <person name="Schulz F."/>
            <person name="Roux S."/>
            <person name="Paez-Espino D."/>
            <person name="Jungbluth S."/>
            <person name="Walsh D.A."/>
            <person name="Denef V.J."/>
            <person name="McMahon K.D."/>
            <person name="Konstantinidis K.T."/>
            <person name="Eloe-Fadrosh E.A."/>
            <person name="Kyrpides N.C."/>
            <person name="Woyke T."/>
        </authorList>
    </citation>
    <scope>NUCLEOTIDE SEQUENCE</scope>
    <source>
        <strain evidence="1">GVMAG-M-3300020192-26</strain>
    </source>
</reference>
<accession>A0A6C0C9Z5</accession>
<dbReference type="AlphaFoldDB" id="A0A6C0C9Z5"/>
<name>A0A6C0C9Z5_9ZZZZ</name>